<keyword evidence="1" id="KW-0732">Signal</keyword>
<evidence type="ECO:0000313" key="3">
    <source>
        <dbReference type="Proteomes" id="UP000824120"/>
    </source>
</evidence>
<reference evidence="2 3" key="1">
    <citation type="submission" date="2020-09" db="EMBL/GenBank/DDBJ databases">
        <title>De no assembly of potato wild relative species, Solanum commersonii.</title>
        <authorList>
            <person name="Cho K."/>
        </authorList>
    </citation>
    <scope>NUCLEOTIDE SEQUENCE [LARGE SCALE GENOMIC DNA]</scope>
    <source>
        <strain evidence="2">LZ3.2</strain>
        <tissue evidence="2">Leaf</tissue>
    </source>
</reference>
<dbReference type="OrthoDB" id="612216at2759"/>
<sequence length="64" mass="7218">MDLFSSSMLILLLACFMMFPKGEIHGCQCQLLDMLSILPVNVINSIFMDLPLRDVVRTSILSKN</sequence>
<dbReference type="AlphaFoldDB" id="A0A9J5Z0Y4"/>
<feature type="signal peptide" evidence="1">
    <location>
        <begin position="1"/>
        <end position="24"/>
    </location>
</feature>
<dbReference type="Proteomes" id="UP000824120">
    <property type="component" value="Chromosome 5"/>
</dbReference>
<evidence type="ECO:0008006" key="4">
    <source>
        <dbReference type="Google" id="ProtNLM"/>
    </source>
</evidence>
<dbReference type="SUPFAM" id="SSF81383">
    <property type="entry name" value="F-box domain"/>
    <property type="match status" value="1"/>
</dbReference>
<organism evidence="2 3">
    <name type="scientific">Solanum commersonii</name>
    <name type="common">Commerson's wild potato</name>
    <name type="synonym">Commerson's nightshade</name>
    <dbReference type="NCBI Taxonomy" id="4109"/>
    <lineage>
        <taxon>Eukaryota</taxon>
        <taxon>Viridiplantae</taxon>
        <taxon>Streptophyta</taxon>
        <taxon>Embryophyta</taxon>
        <taxon>Tracheophyta</taxon>
        <taxon>Spermatophyta</taxon>
        <taxon>Magnoliopsida</taxon>
        <taxon>eudicotyledons</taxon>
        <taxon>Gunneridae</taxon>
        <taxon>Pentapetalae</taxon>
        <taxon>asterids</taxon>
        <taxon>lamiids</taxon>
        <taxon>Solanales</taxon>
        <taxon>Solanaceae</taxon>
        <taxon>Solanoideae</taxon>
        <taxon>Solaneae</taxon>
        <taxon>Solanum</taxon>
    </lineage>
</organism>
<evidence type="ECO:0000313" key="2">
    <source>
        <dbReference type="EMBL" id="KAG5605036.1"/>
    </source>
</evidence>
<feature type="chain" id="PRO_5039926097" description="F-box domain-containing protein" evidence="1">
    <location>
        <begin position="25"/>
        <end position="64"/>
    </location>
</feature>
<keyword evidence="3" id="KW-1185">Reference proteome</keyword>
<accession>A0A9J5Z0Y4</accession>
<evidence type="ECO:0000256" key="1">
    <source>
        <dbReference type="SAM" id="SignalP"/>
    </source>
</evidence>
<comment type="caution">
    <text evidence="2">The sequence shown here is derived from an EMBL/GenBank/DDBJ whole genome shotgun (WGS) entry which is preliminary data.</text>
</comment>
<dbReference type="EMBL" id="JACXVP010000005">
    <property type="protein sequence ID" value="KAG5605036.1"/>
    <property type="molecule type" value="Genomic_DNA"/>
</dbReference>
<name>A0A9J5Z0Y4_SOLCO</name>
<proteinExistence type="predicted"/>
<dbReference type="InterPro" id="IPR036047">
    <property type="entry name" value="F-box-like_dom_sf"/>
</dbReference>
<gene>
    <name evidence="2" type="ORF">H5410_026528</name>
</gene>
<protein>
    <recommendedName>
        <fullName evidence="4">F-box domain-containing protein</fullName>
    </recommendedName>
</protein>